<comment type="subcellular location">
    <subcellularLocation>
        <location evidence="1">Cell inner membrane</location>
        <topology evidence="1">Single-pass type II membrane protein</topology>
        <orientation evidence="1">Periplasmic side</orientation>
    </subcellularLocation>
</comment>
<gene>
    <name evidence="14" type="ORF">DNU06_16170</name>
</gene>
<keyword evidence="2" id="KW-1003">Cell membrane</keyword>
<dbReference type="InterPro" id="IPR046357">
    <property type="entry name" value="PPIase_dom_sf"/>
</dbReference>
<evidence type="ECO:0000256" key="4">
    <source>
        <dbReference type="ARBA" id="ARBA00022692"/>
    </source>
</evidence>
<dbReference type="PANTHER" id="PTHR47529">
    <property type="entry name" value="PEPTIDYL-PROLYL CIS-TRANS ISOMERASE D"/>
    <property type="match status" value="1"/>
</dbReference>
<comment type="similarity">
    <text evidence="8">Belongs to the PpiD chaperone family.</text>
</comment>
<evidence type="ECO:0000256" key="11">
    <source>
        <dbReference type="PROSITE-ProRule" id="PRU00278"/>
    </source>
</evidence>
<dbReference type="PROSITE" id="PS50198">
    <property type="entry name" value="PPIC_PPIASE_2"/>
    <property type="match status" value="1"/>
</dbReference>
<keyword evidence="5 12" id="KW-1133">Transmembrane helix</keyword>
<comment type="caution">
    <text evidence="14">The sequence shown here is derived from an EMBL/GenBank/DDBJ whole genome shotgun (WGS) entry which is preliminary data.</text>
</comment>
<dbReference type="RefSeq" id="WP_111064546.1">
    <property type="nucleotide sequence ID" value="NZ_JBHUCU010000030.1"/>
</dbReference>
<evidence type="ECO:0000256" key="8">
    <source>
        <dbReference type="ARBA" id="ARBA00038408"/>
    </source>
</evidence>
<evidence type="ECO:0000256" key="6">
    <source>
        <dbReference type="ARBA" id="ARBA00023136"/>
    </source>
</evidence>
<accession>A0A2W1MVG3</accession>
<evidence type="ECO:0000256" key="2">
    <source>
        <dbReference type="ARBA" id="ARBA00022475"/>
    </source>
</evidence>
<evidence type="ECO:0000256" key="12">
    <source>
        <dbReference type="SAM" id="Phobius"/>
    </source>
</evidence>
<evidence type="ECO:0000256" key="10">
    <source>
        <dbReference type="ARBA" id="ARBA00042775"/>
    </source>
</evidence>
<dbReference type="EMBL" id="QKSB01000016">
    <property type="protein sequence ID" value="PZE15807.1"/>
    <property type="molecule type" value="Genomic_DNA"/>
</dbReference>
<evidence type="ECO:0000256" key="7">
    <source>
        <dbReference type="ARBA" id="ARBA00023186"/>
    </source>
</evidence>
<dbReference type="SUPFAM" id="SSF54534">
    <property type="entry name" value="FKBP-like"/>
    <property type="match status" value="1"/>
</dbReference>
<sequence>MAVIGKIQKNSYLLLIVIGLAMLAFIFTDSFKNFGGGEEPLPSGTIFGEEMNEKELSDLQQSYVDREKQNASYQGTDFDAEAEDNARDQAFNELVRKKLMGQELEALGLMVSSAELNDMVLGNNIHPWVSQIGMFKNNIGEYARDSVVKYLDGLQSGPDPSVDTALYSRWKNAKIQWSEFEKELKDARATDKFIALIKKGVYVNSLEAKDSYVGNNESRDITYVMHPYGSITEEEVGFTDADIKAYYQKHKNDKLYLQQSQSADIEFVQFPVSYSALDLERANEEMESLKVGFAQTDNNIYFMATKGEDKFYSDTTGFELGGDQFIMDVAANKYEYPASIDELVQNSKKGDVIGPFKTLDPQTNATQLVIAKVNGFTSQDRAWVRHILISTNSRTDAEAKSLGDSLIRVINAKNNFAEMVDKFTDDPGSKANGGEYKWFKKGAMVAEFEKAAFEGQKGKLQLVKTTYGYHIVEVLGQEARKLPKLAPIRKTVKPGVETIKEVENLAYDFINEVETAKDDSAFYRVSKEKNLVNNYAKVVLSSRFVTGFKDYRKIQKFAFAQDAEEGDISGPILDNSIIKVAYITSKVDEGVPSYEAVKLQMKVPALREKQAAHYIDIMSGIKNINEVANTIPSGQVKTANVKLGTGNIPGVGGNEYKVVGTVFSIDKENEGAMLTPLKGEAGVFLIVLDKVNEVAEQEDYTAEKESILTKRAATADANVMRALRDKANIVDNRQKKAAQGR</sequence>
<dbReference type="GO" id="GO:0005886">
    <property type="term" value="C:plasma membrane"/>
    <property type="evidence" value="ECO:0007669"/>
    <property type="project" value="UniProtKB-SubCell"/>
</dbReference>
<dbReference type="AlphaFoldDB" id="A0A2W1MVG3"/>
<feature type="domain" description="PpiC" evidence="13">
    <location>
        <begin position="379"/>
        <end position="476"/>
    </location>
</feature>
<evidence type="ECO:0000256" key="5">
    <source>
        <dbReference type="ARBA" id="ARBA00022989"/>
    </source>
</evidence>
<evidence type="ECO:0000256" key="3">
    <source>
        <dbReference type="ARBA" id="ARBA00022519"/>
    </source>
</evidence>
<dbReference type="Pfam" id="PF13616">
    <property type="entry name" value="Rotamase_3"/>
    <property type="match status" value="1"/>
</dbReference>
<feature type="transmembrane region" description="Helical" evidence="12">
    <location>
        <begin position="12"/>
        <end position="31"/>
    </location>
</feature>
<dbReference type="SUPFAM" id="SSF109998">
    <property type="entry name" value="Triger factor/SurA peptide-binding domain-like"/>
    <property type="match status" value="1"/>
</dbReference>
<dbReference type="OrthoDB" id="9812372at2"/>
<dbReference type="InterPro" id="IPR027304">
    <property type="entry name" value="Trigger_fact/SurA_dom_sf"/>
</dbReference>
<keyword evidence="6 12" id="KW-0472">Membrane</keyword>
<evidence type="ECO:0000256" key="9">
    <source>
        <dbReference type="ARBA" id="ARBA00040743"/>
    </source>
</evidence>
<keyword evidence="3" id="KW-0997">Cell inner membrane</keyword>
<evidence type="ECO:0000256" key="1">
    <source>
        <dbReference type="ARBA" id="ARBA00004382"/>
    </source>
</evidence>
<keyword evidence="7" id="KW-0143">Chaperone</keyword>
<evidence type="ECO:0000259" key="13">
    <source>
        <dbReference type="PROSITE" id="PS50198"/>
    </source>
</evidence>
<keyword evidence="4 12" id="KW-0812">Transmembrane</keyword>
<keyword evidence="11" id="KW-0697">Rotamase</keyword>
<evidence type="ECO:0000313" key="14">
    <source>
        <dbReference type="EMBL" id="PZE15807.1"/>
    </source>
</evidence>
<name>A0A2W1MVG3_9FLAO</name>
<dbReference type="Pfam" id="PF13623">
    <property type="entry name" value="SurA_N_2"/>
    <property type="match status" value="1"/>
</dbReference>
<keyword evidence="11" id="KW-0413">Isomerase</keyword>
<reference evidence="14 15" key="1">
    <citation type="submission" date="2018-06" db="EMBL/GenBank/DDBJ databases">
        <title>The draft genome sequence of Crocinitomix sp. SM1701.</title>
        <authorList>
            <person name="Zhang X."/>
        </authorList>
    </citation>
    <scope>NUCLEOTIDE SEQUENCE [LARGE SCALE GENOMIC DNA]</scope>
    <source>
        <strain evidence="14 15">SM1701</strain>
    </source>
</reference>
<organism evidence="14 15">
    <name type="scientific">Putridiphycobacter roseus</name>
    <dbReference type="NCBI Taxonomy" id="2219161"/>
    <lineage>
        <taxon>Bacteria</taxon>
        <taxon>Pseudomonadati</taxon>
        <taxon>Bacteroidota</taxon>
        <taxon>Flavobacteriia</taxon>
        <taxon>Flavobacteriales</taxon>
        <taxon>Crocinitomicaceae</taxon>
        <taxon>Putridiphycobacter</taxon>
    </lineage>
</organism>
<protein>
    <recommendedName>
        <fullName evidence="9">Periplasmic chaperone PpiD</fullName>
    </recommendedName>
    <alternativeName>
        <fullName evidence="10">Periplasmic folding chaperone</fullName>
    </alternativeName>
</protein>
<evidence type="ECO:0000313" key="15">
    <source>
        <dbReference type="Proteomes" id="UP000249248"/>
    </source>
</evidence>
<proteinExistence type="inferred from homology"/>
<dbReference type="PANTHER" id="PTHR47529:SF1">
    <property type="entry name" value="PERIPLASMIC CHAPERONE PPID"/>
    <property type="match status" value="1"/>
</dbReference>
<keyword evidence="15" id="KW-1185">Reference proteome</keyword>
<dbReference type="Gene3D" id="3.10.50.40">
    <property type="match status" value="1"/>
</dbReference>
<dbReference type="Proteomes" id="UP000249248">
    <property type="component" value="Unassembled WGS sequence"/>
</dbReference>
<dbReference type="InterPro" id="IPR052029">
    <property type="entry name" value="PpiD_chaperone"/>
</dbReference>
<dbReference type="InterPro" id="IPR000297">
    <property type="entry name" value="PPIase_PpiC"/>
</dbReference>
<dbReference type="GO" id="GO:0003755">
    <property type="term" value="F:peptidyl-prolyl cis-trans isomerase activity"/>
    <property type="evidence" value="ECO:0007669"/>
    <property type="project" value="UniProtKB-KW"/>
</dbReference>